<dbReference type="PANTHER" id="PTHR38733:SF1">
    <property type="entry name" value="TYPE IV METHYL-DIRECTED RESTRICTION ENZYME ECOKMCRBC"/>
    <property type="match status" value="1"/>
</dbReference>
<dbReference type="GeneID" id="300178500"/>
<dbReference type="RefSeq" id="WP_060467779.1">
    <property type="nucleotide sequence ID" value="NZ_AP025514.1"/>
</dbReference>
<evidence type="ECO:0000313" key="1">
    <source>
        <dbReference type="EMBL" id="KWU01492.1"/>
    </source>
</evidence>
<name>A0A109D9W7_9VIBR</name>
<gene>
    <name evidence="1" type="ORF">APQ14_05805</name>
</gene>
<sequence length="440" mass="50634">MTVPLTVFEFGYLTCDEQAAQANGYTLISANAFHYLERLCLNENKDNVGRFLKLCSRYGDKLLQVRNYVGVLFTPNGEHIEVLPKVAKKTDNSPEAIDESRKLLLMMLKHLGEFRHIANQSANVDTLKMPLLEVFIQQFLHSVNQLVKRGLRSDYVKQQDNLGFKKGKLLVAKQVRYNSVNKHKFYCEFDDFLQNRPANRLIRAALKKVAAYTRRNQNQKLLRELDFTFDGIPASTNVKQDFARVKLDRGMDYYQSPLAWARLILEGFSPLSMKGSADAQSLLFPMESVFESYVASMLRRNLADGVTLSTQVKSEYLVHHNGHRQFQLRPDLMLTKSDNLQVILDTKWKLIDLTAHNYGLSQSDMYQMFAYGHKYLQGEGDLFLIYPAHSDFQEAIKHSFDFDEASPPKLRLWVIPFVISLNGDSKVKWPKEFSEYASVS</sequence>
<keyword evidence="1" id="KW-0378">Hydrolase</keyword>
<reference evidence="1 2" key="1">
    <citation type="submission" date="2015-11" db="EMBL/GenBank/DDBJ databases">
        <title>Draft WGS of Vibrio toranzoniae.</title>
        <authorList>
            <person name="Lasa A."/>
            <person name="Romalde J.L."/>
        </authorList>
    </citation>
    <scope>NUCLEOTIDE SEQUENCE [LARGE SCALE GENOMIC DNA]</scope>
    <source>
        <strain evidence="1 2">Vb 10.8</strain>
    </source>
</reference>
<protein>
    <submittedName>
        <fullName evidence="1">Restriction endonuclease</fullName>
    </submittedName>
</protein>
<proteinExistence type="predicted"/>
<dbReference type="EMBL" id="LMXU01000013">
    <property type="protein sequence ID" value="KWU01492.1"/>
    <property type="molecule type" value="Genomic_DNA"/>
</dbReference>
<dbReference type="GO" id="GO:0004519">
    <property type="term" value="F:endonuclease activity"/>
    <property type="evidence" value="ECO:0007669"/>
    <property type="project" value="UniProtKB-KW"/>
</dbReference>
<accession>A0A109D9W7</accession>
<keyword evidence="2" id="KW-1185">Reference proteome</keyword>
<dbReference type="AlphaFoldDB" id="A0A109D9W7"/>
<comment type="caution">
    <text evidence="1">The sequence shown here is derived from an EMBL/GenBank/DDBJ whole genome shotgun (WGS) entry which is preliminary data.</text>
</comment>
<dbReference type="OrthoDB" id="307209at2"/>
<keyword evidence="1" id="KW-0540">Nuclease</keyword>
<dbReference type="InterPro" id="IPR019292">
    <property type="entry name" value="McrC"/>
</dbReference>
<dbReference type="PANTHER" id="PTHR38733">
    <property type="entry name" value="PROTEIN MCRC"/>
    <property type="match status" value="1"/>
</dbReference>
<keyword evidence="1" id="KW-0255">Endonuclease</keyword>
<evidence type="ECO:0000313" key="2">
    <source>
        <dbReference type="Proteomes" id="UP000057389"/>
    </source>
</evidence>
<dbReference type="REBASE" id="149373">
    <property type="entry name" value="Vto7225McrBCP"/>
</dbReference>
<organism evidence="1 2">
    <name type="scientific">Vibrio toranzoniae</name>
    <dbReference type="NCBI Taxonomy" id="1194427"/>
    <lineage>
        <taxon>Bacteria</taxon>
        <taxon>Pseudomonadati</taxon>
        <taxon>Pseudomonadota</taxon>
        <taxon>Gammaproteobacteria</taxon>
        <taxon>Vibrionales</taxon>
        <taxon>Vibrionaceae</taxon>
        <taxon>Vibrio</taxon>
    </lineage>
</organism>
<dbReference type="Pfam" id="PF10117">
    <property type="entry name" value="McrBC"/>
    <property type="match status" value="1"/>
</dbReference>
<dbReference type="Proteomes" id="UP000057389">
    <property type="component" value="Unassembled WGS sequence"/>
</dbReference>